<comment type="catalytic activity">
    <reaction evidence="1 10">
        <text>Transfers a segment of a (1-&gt;4)-alpha-D-glucan to a new position in an acceptor, which may be glucose or a (1-&gt;4)-alpha-D-glucan.</text>
        <dbReference type="EC" id="2.4.1.25"/>
    </reaction>
</comment>
<evidence type="ECO:0000256" key="2">
    <source>
        <dbReference type="ARBA" id="ARBA00005684"/>
    </source>
</evidence>
<protein>
    <recommendedName>
        <fullName evidence="4 10">4-alpha-glucanotransferase</fullName>
        <ecNumber evidence="3 10">2.4.1.25</ecNumber>
    </recommendedName>
    <alternativeName>
        <fullName evidence="8 10">Amylomaltase</fullName>
    </alternativeName>
    <alternativeName>
        <fullName evidence="9 10">Disproportionating enzyme</fullName>
    </alternativeName>
</protein>
<dbReference type="EMBL" id="AP017624">
    <property type="protein sequence ID" value="BAV41342.1"/>
    <property type="molecule type" value="Genomic_DNA"/>
</dbReference>
<dbReference type="SUPFAM" id="SSF51445">
    <property type="entry name" value="(Trans)glycosidases"/>
    <property type="match status" value="1"/>
</dbReference>
<evidence type="ECO:0000256" key="6">
    <source>
        <dbReference type="ARBA" id="ARBA00022679"/>
    </source>
</evidence>
<evidence type="ECO:0000259" key="11">
    <source>
        <dbReference type="Pfam" id="PF21226"/>
    </source>
</evidence>
<dbReference type="InterPro" id="IPR017853">
    <property type="entry name" value="GH"/>
</dbReference>
<reference evidence="12 13" key="1">
    <citation type="submission" date="2016-08" db="EMBL/GenBank/DDBJ databases">
        <title>Complete genome sequence of Mycobacterium shinshuense, a subspecies of M. ulcerans.</title>
        <authorList>
            <person name="Yoshida M."/>
            <person name="Ogura Y."/>
            <person name="Hayashi T."/>
            <person name="Hoshino Y."/>
        </authorList>
    </citation>
    <scope>NUCLEOTIDE SEQUENCE [LARGE SCALE GENOMIC DNA]</scope>
    <source>
        <strain evidence="13">ATCC 33728</strain>
    </source>
</reference>
<dbReference type="EC" id="2.4.1.25" evidence="3 10"/>
<dbReference type="Pfam" id="PF21226">
    <property type="entry name" value="MalQ_N"/>
    <property type="match status" value="1"/>
</dbReference>
<evidence type="ECO:0000256" key="1">
    <source>
        <dbReference type="ARBA" id="ARBA00000439"/>
    </source>
</evidence>
<evidence type="ECO:0000256" key="8">
    <source>
        <dbReference type="ARBA" id="ARBA00031423"/>
    </source>
</evidence>
<dbReference type="AlphaFoldDB" id="A0A1B4Y2S9"/>
<evidence type="ECO:0000256" key="9">
    <source>
        <dbReference type="ARBA" id="ARBA00031501"/>
    </source>
</evidence>
<proteinExistence type="inferred from homology"/>
<dbReference type="PANTHER" id="PTHR32438:SF5">
    <property type="entry name" value="4-ALPHA-GLUCANOTRANSFERASE DPE1, CHLOROPLASTIC_AMYLOPLASTIC"/>
    <property type="match status" value="1"/>
</dbReference>
<dbReference type="NCBIfam" id="TIGR00217">
    <property type="entry name" value="malQ"/>
    <property type="match status" value="1"/>
</dbReference>
<keyword evidence="6 10" id="KW-0808">Transferase</keyword>
<evidence type="ECO:0000256" key="7">
    <source>
        <dbReference type="ARBA" id="ARBA00023277"/>
    </source>
</evidence>
<keyword evidence="5 10" id="KW-0328">Glycosyltransferase</keyword>
<dbReference type="InterPro" id="IPR003385">
    <property type="entry name" value="Glyco_hydro_77"/>
</dbReference>
<evidence type="ECO:0000313" key="13">
    <source>
        <dbReference type="Proteomes" id="UP000218067"/>
    </source>
</evidence>
<dbReference type="InterPro" id="IPR048458">
    <property type="entry name" value="MalQ_N"/>
</dbReference>
<comment type="similarity">
    <text evidence="2 10">Belongs to the disproportionating enzyme family.</text>
</comment>
<dbReference type="Gene3D" id="3.20.20.80">
    <property type="entry name" value="Glycosidases"/>
    <property type="match status" value="1"/>
</dbReference>
<evidence type="ECO:0000313" key="12">
    <source>
        <dbReference type="EMBL" id="BAV41342.1"/>
    </source>
</evidence>
<dbReference type="Pfam" id="PF02446">
    <property type="entry name" value="Glyco_hydro_77"/>
    <property type="match status" value="1"/>
</dbReference>
<dbReference type="GO" id="GO:0004134">
    <property type="term" value="F:4-alpha-glucanotransferase activity"/>
    <property type="evidence" value="ECO:0007669"/>
    <property type="project" value="UniProtKB-EC"/>
</dbReference>
<sequence>MGDMTELAPSLVELARRYGIATEFQDWSGQCIPVSQDTLVAVLAALGVRADTKQRRNAALTENLRSYWTRSLPATIVSRAGAQTRFWAHVTHGAPADVWLQLEDGTLRGEVAQIDNFAAPFELDGRWIGEASFVLPTDLPIGYHRVYLRSHDYETSTALIITPDWLGLPEKLGNRRAWGLATQLYSVRSRRSWGIGDLTDLTDLALWSAYRHGADYVLVNPLHAAAPTAPMEPSPYLPTSRRFFNPIYLRVEAIPEYADLPKRGRVRQLRENVQRGADQVAVIDRDGIWAAKRAALTLVHRVPRSAGRELAYTAFCDRQGRALDDFATWCALAERYGDDWHRWPKPLQHPDASGIAAFATKHADAIDFHRWLQWQLDEQLAAAQSEATGAGMSLGIMHDLAVGVHPNGADAWALQDVLALGVTAGAPPDEFNQLGQDWSQPPWRPDRLEQQEYQPFRALIQAVLRHSGGVRIDHIIGLFRLWWIPEGAAPTEGTYVRYDHEAMIGIVALEAHRAGAVVVGEDLGTVEPWVRDYLLLRGLLGTSILWFELDRDGNGDPLPAERWREYCLSSVTTHDLPPTAGYLAGDHVRLRETLGLLTRPVEVELEAYRAERAAWLAELRRVGLLDEAAGAGVTAGPEDDPEQVVLALYRYLGRTPSRLLGVALTDAVGDRQTQNQPGTTDEYPNWRVPLAGPDGRQVLLEDIFSNARAARLANAVRDQTTPESIR</sequence>
<gene>
    <name evidence="12" type="primary">malQ</name>
    <name evidence="12" type="ORF">SHTP_2184</name>
</gene>
<evidence type="ECO:0000256" key="10">
    <source>
        <dbReference type="RuleBase" id="RU361207"/>
    </source>
</evidence>
<dbReference type="PANTHER" id="PTHR32438">
    <property type="entry name" value="4-ALPHA-GLUCANOTRANSFERASE DPE1, CHLOROPLASTIC/AMYLOPLASTIC"/>
    <property type="match status" value="1"/>
</dbReference>
<evidence type="ECO:0000256" key="3">
    <source>
        <dbReference type="ARBA" id="ARBA00012560"/>
    </source>
</evidence>
<accession>A0A1B4Y2S9</accession>
<dbReference type="Proteomes" id="UP000218067">
    <property type="component" value="Chromosome"/>
</dbReference>
<organism evidence="12 13">
    <name type="scientific">Mycobacterium ulcerans subsp. shinshuense</name>
    <dbReference type="NCBI Taxonomy" id="1124626"/>
    <lineage>
        <taxon>Bacteria</taxon>
        <taxon>Bacillati</taxon>
        <taxon>Actinomycetota</taxon>
        <taxon>Actinomycetes</taxon>
        <taxon>Mycobacteriales</taxon>
        <taxon>Mycobacteriaceae</taxon>
        <taxon>Mycobacterium</taxon>
        <taxon>Mycobacterium ulcerans group</taxon>
    </lineage>
</organism>
<keyword evidence="7 10" id="KW-0119">Carbohydrate metabolism</keyword>
<evidence type="ECO:0000256" key="4">
    <source>
        <dbReference type="ARBA" id="ARBA00020295"/>
    </source>
</evidence>
<feature type="domain" description="MalQ N-terminal beta-sandwich" evidence="11">
    <location>
        <begin position="72"/>
        <end position="163"/>
    </location>
</feature>
<evidence type="ECO:0000256" key="5">
    <source>
        <dbReference type="ARBA" id="ARBA00022676"/>
    </source>
</evidence>
<dbReference type="GO" id="GO:0005975">
    <property type="term" value="P:carbohydrate metabolic process"/>
    <property type="evidence" value="ECO:0007669"/>
    <property type="project" value="InterPro"/>
</dbReference>
<name>A0A1B4Y2S9_MYCUL</name>